<dbReference type="RefSeq" id="WP_070316698.1">
    <property type="nucleotide sequence ID" value="NZ_MKAJ01000006.1"/>
</dbReference>
<gene>
    <name evidence="11" type="ORF">BG735_04815</name>
</gene>
<dbReference type="InterPro" id="IPR015957">
    <property type="entry name" value="CDtoxinA"/>
</dbReference>
<dbReference type="InterPro" id="IPR003558">
    <property type="entry name" value="CDtoxinA/C"/>
</dbReference>
<dbReference type="Gene3D" id="2.80.10.50">
    <property type="match status" value="1"/>
</dbReference>
<sequence length="267" mass="30294">MQKINLVIILSLLLLFFIGCSPKELNPLGRSYGKLYDSDPLKIGKKPTIPAKQEIPALIDDTNLIPADIPLEPPLIKLNTFKDNSSSIKGPLPRLKSNGEFNDASVYENRGYPSDFVTIMGPSGAALTVWALRPGNWIWGYNLYSSIPFGDANIWQLIEFPNNKVMIKNAKTLTCLNAYGEGIVHYPCDQSNYAQFWKLYPMSNGAYQIQNFATQKCIQTPIQDVMHEFNFSFYDIYTTDCLKSGEKNLDRQWYITAPTFASHRPYR</sequence>
<dbReference type="PROSITE" id="PS51257">
    <property type="entry name" value="PROKAR_LIPOPROTEIN"/>
    <property type="match status" value="1"/>
</dbReference>
<keyword evidence="5" id="KW-0430">Lectin</keyword>
<protein>
    <recommendedName>
        <fullName evidence="2">Cytolethal distending toxin subunit A</fullName>
    </recommendedName>
</protein>
<evidence type="ECO:0000256" key="3">
    <source>
        <dbReference type="ARBA" id="ARBA00022656"/>
    </source>
</evidence>
<keyword evidence="3" id="KW-0800">Toxin</keyword>
<proteinExistence type="predicted"/>
<dbReference type="Pfam" id="PF03498">
    <property type="entry name" value="CDtoxinA"/>
    <property type="match status" value="1"/>
</dbReference>
<evidence type="ECO:0000256" key="10">
    <source>
        <dbReference type="ARBA" id="ARBA00023288"/>
    </source>
</evidence>
<dbReference type="PROSITE" id="PS50231">
    <property type="entry name" value="RICIN_B_LECTIN"/>
    <property type="match status" value="1"/>
</dbReference>
<evidence type="ECO:0000256" key="8">
    <source>
        <dbReference type="ARBA" id="ARBA00023139"/>
    </source>
</evidence>
<dbReference type="CDD" id="cd23414">
    <property type="entry name" value="beta-trefoil_Ricin_CdtA"/>
    <property type="match status" value="1"/>
</dbReference>
<dbReference type="PRINTS" id="PR01387">
    <property type="entry name" value="CDTOXINA"/>
</dbReference>
<dbReference type="GO" id="GO:0030246">
    <property type="term" value="F:carbohydrate binding"/>
    <property type="evidence" value="ECO:0007669"/>
    <property type="project" value="UniProtKB-KW"/>
</dbReference>
<dbReference type="AlphaFoldDB" id="A0A5T0PYP8"/>
<keyword evidence="8" id="KW-0564">Palmitate</keyword>
<name>A0A5T0PYP8_CAMJU</name>
<evidence type="ECO:0000256" key="7">
    <source>
        <dbReference type="ARBA" id="ARBA00023136"/>
    </source>
</evidence>
<dbReference type="EMBL" id="AACEEA010000013">
    <property type="protein sequence ID" value="EAK1947963.1"/>
    <property type="molecule type" value="Genomic_DNA"/>
</dbReference>
<dbReference type="InterPro" id="IPR035992">
    <property type="entry name" value="Ricin_B-like_lectins"/>
</dbReference>
<dbReference type="GO" id="GO:0009279">
    <property type="term" value="C:cell outer membrane"/>
    <property type="evidence" value="ECO:0007669"/>
    <property type="project" value="UniProtKB-SubCell"/>
</dbReference>
<keyword evidence="9" id="KW-0998">Cell outer membrane</keyword>
<evidence type="ECO:0000256" key="9">
    <source>
        <dbReference type="ARBA" id="ARBA00023237"/>
    </source>
</evidence>
<dbReference type="PIRSF" id="PIRSF036516">
    <property type="entry name" value="CDT_A"/>
    <property type="match status" value="1"/>
</dbReference>
<dbReference type="GO" id="GO:0090729">
    <property type="term" value="F:toxin activity"/>
    <property type="evidence" value="ECO:0007669"/>
    <property type="project" value="UniProtKB-KW"/>
</dbReference>
<accession>A0A5T0PYP8</accession>
<keyword evidence="4" id="KW-0732">Signal</keyword>
<evidence type="ECO:0000256" key="1">
    <source>
        <dbReference type="ARBA" id="ARBA00004459"/>
    </source>
</evidence>
<reference evidence="11" key="1">
    <citation type="submission" date="2018-05" db="EMBL/GenBank/DDBJ databases">
        <authorList>
            <consortium name="NARMS: The National Antimicrobial Resistance Monitoring System"/>
        </authorList>
    </citation>
    <scope>NUCLEOTIDE SEQUENCE</scope>
    <source>
        <strain evidence="11">FSIS1607372</strain>
    </source>
</reference>
<comment type="subcellular location">
    <subcellularLocation>
        <location evidence="1">Cell outer membrane</location>
        <topology evidence="1">Lipid-anchor</topology>
    </subcellularLocation>
</comment>
<dbReference type="SUPFAM" id="SSF50370">
    <property type="entry name" value="Ricin B-like lectins"/>
    <property type="match status" value="1"/>
</dbReference>
<evidence type="ECO:0000256" key="2">
    <source>
        <dbReference type="ARBA" id="ARBA00016112"/>
    </source>
</evidence>
<evidence type="ECO:0000256" key="4">
    <source>
        <dbReference type="ARBA" id="ARBA00022729"/>
    </source>
</evidence>
<comment type="caution">
    <text evidence="11">The sequence shown here is derived from an EMBL/GenBank/DDBJ whole genome shotgun (WGS) entry which is preliminary data.</text>
</comment>
<keyword evidence="7" id="KW-0472">Membrane</keyword>
<keyword evidence="6" id="KW-0843">Virulence</keyword>
<keyword evidence="10" id="KW-0449">Lipoprotein</keyword>
<organism evidence="11">
    <name type="scientific">Campylobacter jejuni</name>
    <dbReference type="NCBI Taxonomy" id="197"/>
    <lineage>
        <taxon>Bacteria</taxon>
        <taxon>Pseudomonadati</taxon>
        <taxon>Campylobacterota</taxon>
        <taxon>Epsilonproteobacteria</taxon>
        <taxon>Campylobacterales</taxon>
        <taxon>Campylobacteraceae</taxon>
        <taxon>Campylobacter</taxon>
    </lineage>
</organism>
<evidence type="ECO:0000256" key="6">
    <source>
        <dbReference type="ARBA" id="ARBA00023026"/>
    </source>
</evidence>
<evidence type="ECO:0000256" key="5">
    <source>
        <dbReference type="ARBA" id="ARBA00022734"/>
    </source>
</evidence>
<evidence type="ECO:0000313" key="11">
    <source>
        <dbReference type="EMBL" id="EAK1947963.1"/>
    </source>
</evidence>